<dbReference type="InterPro" id="IPR050414">
    <property type="entry name" value="Fungal_M35_metalloproteases"/>
</dbReference>
<evidence type="ECO:0000256" key="3">
    <source>
        <dbReference type="ARBA" id="ARBA00010279"/>
    </source>
</evidence>
<dbReference type="STRING" id="196109.A0A136IND2"/>
<evidence type="ECO:0000256" key="14">
    <source>
        <dbReference type="PIRSR" id="PIRSR601384-2"/>
    </source>
</evidence>
<keyword evidence="4 15" id="KW-0964">Secreted</keyword>
<dbReference type="PRINTS" id="PR00768">
    <property type="entry name" value="DEUTEROLYSIN"/>
</dbReference>
<comment type="similarity">
    <text evidence="3 15">Belongs to the peptidase M35 family.</text>
</comment>
<evidence type="ECO:0000256" key="4">
    <source>
        <dbReference type="ARBA" id="ARBA00022525"/>
    </source>
</evidence>
<keyword evidence="11 15" id="KW-0482">Metalloprotease</keyword>
<keyword evidence="8 16" id="KW-0732">Signal</keyword>
<keyword evidence="6 15" id="KW-0165">Cleavage on pair of basic residues</keyword>
<keyword evidence="12" id="KW-0865">Zymogen</keyword>
<dbReference type="PANTHER" id="PTHR37016:SF2">
    <property type="entry name" value="NEUTRAL PROTEASE 2 HOMOLOG SNOG_02177"/>
    <property type="match status" value="1"/>
</dbReference>
<dbReference type="GO" id="GO:0006508">
    <property type="term" value="P:proteolysis"/>
    <property type="evidence" value="ECO:0007669"/>
    <property type="project" value="UniProtKB-KW"/>
</dbReference>
<evidence type="ECO:0000256" key="12">
    <source>
        <dbReference type="ARBA" id="ARBA00023145"/>
    </source>
</evidence>
<dbReference type="Gene3D" id="3.40.390.10">
    <property type="entry name" value="Collagenase (Catalytic Domain)"/>
    <property type="match status" value="1"/>
</dbReference>
<feature type="active site" evidence="13">
    <location>
        <position position="299"/>
    </location>
</feature>
<keyword evidence="5 15" id="KW-0645">Protease</keyword>
<evidence type="ECO:0000256" key="15">
    <source>
        <dbReference type="RuleBase" id="RU361126"/>
    </source>
</evidence>
<keyword evidence="19" id="KW-1185">Reference proteome</keyword>
<dbReference type="SMART" id="SM01351">
    <property type="entry name" value="Aspzincin_M35"/>
    <property type="match status" value="1"/>
</dbReference>
<keyword evidence="9 15" id="KW-0378">Hydrolase</keyword>
<dbReference type="AlphaFoldDB" id="A0A136IND2"/>
<gene>
    <name evidence="18" type="ORF">Micbo1qcDRAFT_126159</name>
</gene>
<dbReference type="Pfam" id="PF02102">
    <property type="entry name" value="Peptidase_M35"/>
    <property type="match status" value="1"/>
</dbReference>
<reference evidence="19" key="1">
    <citation type="submission" date="2016-02" db="EMBL/GenBank/DDBJ databases">
        <title>Draft genome sequence of Microdochium bolleyi, a fungal endophyte of beachgrass.</title>
        <authorList>
            <consortium name="DOE Joint Genome Institute"/>
            <person name="David A.S."/>
            <person name="May G."/>
            <person name="Haridas S."/>
            <person name="Lim J."/>
            <person name="Wang M."/>
            <person name="Labutti K."/>
            <person name="Lipzen A."/>
            <person name="Barry K."/>
            <person name="Grigoriev I.V."/>
        </authorList>
    </citation>
    <scope>NUCLEOTIDE SEQUENCE [LARGE SCALE GENOMIC DNA]</scope>
    <source>
        <strain evidence="19">J235TASD1</strain>
    </source>
</reference>
<dbReference type="InterPro" id="IPR024079">
    <property type="entry name" value="MetalloPept_cat_dom_sf"/>
</dbReference>
<evidence type="ECO:0000256" key="5">
    <source>
        <dbReference type="ARBA" id="ARBA00022670"/>
    </source>
</evidence>
<feature type="binding site" evidence="14">
    <location>
        <position position="298"/>
    </location>
    <ligand>
        <name>Zn(2+)</name>
        <dbReference type="ChEBI" id="CHEBI:29105"/>
        <note>catalytic</note>
    </ligand>
</feature>
<sequence>MKFLSFIALASMAMAAPSNKKRADALDVTIEQVGNTEVRAIIRNNGVSNLKVLKTGTILDSSATEKVQVFQNNEEVPFDGLRVLVSTENLDEDAFRTIAAGTSIEVTFDIAELHDLAAGGSFDIVSAGVLPTAEADSTTITGAIAFASNPTIASVDGVQASAVREAHINKRFAVQSDCTGTRLTTINNAISVCRTLASAAQSAANSDNARMVDFFKSSSSSTKSTVSQVFSRIASACGSTSSGQRTYCSDVYGACSGGVIAYTLPSQSYMAYCPYFFNSMPLRGSGCYSQAQGNTVVHEATHLTQIKGTSDYGGYGYNFVKGLTAAQNLNHADTYTLFAQSIAAGC</sequence>
<feature type="signal peptide" evidence="16">
    <location>
        <begin position="1"/>
        <end position="15"/>
    </location>
</feature>
<evidence type="ECO:0000259" key="17">
    <source>
        <dbReference type="SMART" id="SM01351"/>
    </source>
</evidence>
<feature type="binding site" evidence="14">
    <location>
        <position position="311"/>
    </location>
    <ligand>
        <name>Zn(2+)</name>
        <dbReference type="ChEBI" id="CHEBI:29105"/>
        <note>catalytic</note>
    </ligand>
</feature>
<dbReference type="InParanoid" id="A0A136IND2"/>
<dbReference type="SUPFAM" id="SSF55486">
    <property type="entry name" value="Metalloproteases ('zincins'), catalytic domain"/>
    <property type="match status" value="1"/>
</dbReference>
<evidence type="ECO:0000256" key="6">
    <source>
        <dbReference type="ARBA" id="ARBA00022685"/>
    </source>
</evidence>
<dbReference type="EC" id="3.4.24.39" evidence="15"/>
<evidence type="ECO:0000256" key="2">
    <source>
        <dbReference type="ARBA" id="ARBA00004613"/>
    </source>
</evidence>
<evidence type="ECO:0000313" key="19">
    <source>
        <dbReference type="Proteomes" id="UP000070501"/>
    </source>
</evidence>
<evidence type="ECO:0000256" key="10">
    <source>
        <dbReference type="ARBA" id="ARBA00022833"/>
    </source>
</evidence>
<evidence type="ECO:0000256" key="1">
    <source>
        <dbReference type="ARBA" id="ARBA00001187"/>
    </source>
</evidence>
<evidence type="ECO:0000256" key="11">
    <source>
        <dbReference type="ARBA" id="ARBA00023049"/>
    </source>
</evidence>
<dbReference type="Proteomes" id="UP000070501">
    <property type="component" value="Unassembled WGS sequence"/>
</dbReference>
<evidence type="ECO:0000256" key="16">
    <source>
        <dbReference type="SAM" id="SignalP"/>
    </source>
</evidence>
<keyword evidence="10 14" id="KW-0862">Zinc</keyword>
<dbReference type="GO" id="GO:0046872">
    <property type="term" value="F:metal ion binding"/>
    <property type="evidence" value="ECO:0007669"/>
    <property type="project" value="UniProtKB-KW"/>
</dbReference>
<accession>A0A136IND2</accession>
<dbReference type="OrthoDB" id="412874at2759"/>
<comment type="function">
    <text evidence="15">Secreted metalloproteinase that allows assimilation of proteinaceous substrates. Shows high activities on basic nuclear substrates such as histone and protamine.</text>
</comment>
<proteinExistence type="inferred from homology"/>
<comment type="cofactor">
    <cofactor evidence="14 15">
        <name>Zn(2+)</name>
        <dbReference type="ChEBI" id="CHEBI:29105"/>
    </cofactor>
    <text evidence="14 15">Binds 1 zinc ion per subunit.</text>
</comment>
<protein>
    <recommendedName>
        <fullName evidence="15">Neutral protease 2</fullName>
        <ecNumber evidence="15">3.4.24.39</ecNumber>
    </recommendedName>
    <alternativeName>
        <fullName evidence="15">Deuterolysin</fullName>
    </alternativeName>
</protein>
<dbReference type="GO" id="GO:0004222">
    <property type="term" value="F:metalloendopeptidase activity"/>
    <property type="evidence" value="ECO:0007669"/>
    <property type="project" value="InterPro"/>
</dbReference>
<organism evidence="18 19">
    <name type="scientific">Microdochium bolleyi</name>
    <dbReference type="NCBI Taxonomy" id="196109"/>
    <lineage>
        <taxon>Eukaryota</taxon>
        <taxon>Fungi</taxon>
        <taxon>Dikarya</taxon>
        <taxon>Ascomycota</taxon>
        <taxon>Pezizomycotina</taxon>
        <taxon>Sordariomycetes</taxon>
        <taxon>Xylariomycetidae</taxon>
        <taxon>Xylariales</taxon>
        <taxon>Microdochiaceae</taxon>
        <taxon>Microdochium</taxon>
    </lineage>
</organism>
<comment type="subcellular location">
    <subcellularLocation>
        <location evidence="2 15">Secreted</location>
    </subcellularLocation>
</comment>
<name>A0A136IND2_9PEZI</name>
<feature type="binding site" evidence="14">
    <location>
        <position position="302"/>
    </location>
    <ligand>
        <name>Zn(2+)</name>
        <dbReference type="ChEBI" id="CHEBI:29105"/>
        <note>catalytic</note>
    </ligand>
</feature>
<feature type="chain" id="PRO_5012452730" description="Neutral protease 2" evidence="16">
    <location>
        <begin position="16"/>
        <end position="346"/>
    </location>
</feature>
<dbReference type="InterPro" id="IPR001384">
    <property type="entry name" value="Peptidase_M35"/>
</dbReference>
<dbReference type="EMBL" id="KQ964268">
    <property type="protein sequence ID" value="KXJ86457.1"/>
    <property type="molecule type" value="Genomic_DNA"/>
</dbReference>
<evidence type="ECO:0000256" key="7">
    <source>
        <dbReference type="ARBA" id="ARBA00022723"/>
    </source>
</evidence>
<dbReference type="PANTHER" id="PTHR37016">
    <property type="match status" value="1"/>
</dbReference>
<keyword evidence="7 14" id="KW-0479">Metal-binding</keyword>
<evidence type="ECO:0000256" key="13">
    <source>
        <dbReference type="PIRSR" id="PIRSR601384-1"/>
    </source>
</evidence>
<evidence type="ECO:0000256" key="9">
    <source>
        <dbReference type="ARBA" id="ARBA00022801"/>
    </source>
</evidence>
<evidence type="ECO:0000256" key="8">
    <source>
        <dbReference type="ARBA" id="ARBA00022729"/>
    </source>
</evidence>
<feature type="domain" description="Lysine-specific metallo-endopeptidase" evidence="17">
    <location>
        <begin position="202"/>
        <end position="340"/>
    </location>
</feature>
<dbReference type="InterPro" id="IPR029463">
    <property type="entry name" value="Lys_MEP"/>
</dbReference>
<evidence type="ECO:0000313" key="18">
    <source>
        <dbReference type="EMBL" id="KXJ86457.1"/>
    </source>
</evidence>
<dbReference type="GO" id="GO:0005576">
    <property type="term" value="C:extracellular region"/>
    <property type="evidence" value="ECO:0007669"/>
    <property type="project" value="UniProtKB-SubCell"/>
</dbReference>
<dbReference type="Gene3D" id="2.60.40.2970">
    <property type="match status" value="1"/>
</dbReference>
<dbReference type="CDD" id="cd11008">
    <property type="entry name" value="M35_deuterolysin_like"/>
    <property type="match status" value="1"/>
</dbReference>
<comment type="catalytic activity">
    <reaction evidence="1 15">
        <text>Preferential cleavage of bonds with hydrophobic residues in P1'. Also 3-Asn-|-Gln-4 and 8-Gly-|-Ser-9 bonds in insulin B chain.</text>
        <dbReference type="EC" id="3.4.24.39"/>
    </reaction>
</comment>